<dbReference type="PANTHER" id="PTHR43673">
    <property type="entry name" value="NAD(P)H NITROREDUCTASE YDGI-RELATED"/>
    <property type="match status" value="1"/>
</dbReference>
<reference evidence="5" key="1">
    <citation type="journal article" date="2019" name="Int. J. Syst. Evol. Microbiol.">
        <title>The Global Catalogue of Microorganisms (GCM) 10K type strain sequencing project: providing services to taxonomists for standard genome sequencing and annotation.</title>
        <authorList>
            <consortium name="The Broad Institute Genomics Platform"/>
            <consortium name="The Broad Institute Genome Sequencing Center for Infectious Disease"/>
            <person name="Wu L."/>
            <person name="Ma J."/>
        </authorList>
    </citation>
    <scope>NUCLEOTIDE SEQUENCE [LARGE SCALE GENOMIC DNA]</scope>
    <source>
        <strain evidence="5">IBRC-M 10906</strain>
    </source>
</reference>
<dbReference type="Pfam" id="PF00881">
    <property type="entry name" value="Nitroreductase"/>
    <property type="match status" value="1"/>
</dbReference>
<keyword evidence="5" id="KW-1185">Reference proteome</keyword>
<comment type="similarity">
    <text evidence="1">Belongs to the nitroreductase family.</text>
</comment>
<dbReference type="InterPro" id="IPR029479">
    <property type="entry name" value="Nitroreductase"/>
</dbReference>
<feature type="domain" description="Nitroreductase" evidence="3">
    <location>
        <begin position="9"/>
        <end position="64"/>
    </location>
</feature>
<name>A0ABW5WED3_9PSEU</name>
<evidence type="ECO:0000256" key="1">
    <source>
        <dbReference type="ARBA" id="ARBA00007118"/>
    </source>
</evidence>
<accession>A0ABW5WED3</accession>
<organism evidence="4 5">
    <name type="scientific">Prauserella oleivorans</name>
    <dbReference type="NCBI Taxonomy" id="1478153"/>
    <lineage>
        <taxon>Bacteria</taxon>
        <taxon>Bacillati</taxon>
        <taxon>Actinomycetota</taxon>
        <taxon>Actinomycetes</taxon>
        <taxon>Pseudonocardiales</taxon>
        <taxon>Pseudonocardiaceae</taxon>
        <taxon>Prauserella</taxon>
    </lineage>
</organism>
<sequence length="260" mass="29022">MEFKQVVGNRRTIRFFDPNKPVEPEKIQVMLEAANRASRAVNADFVKAIVCYRDELTDEIREQLKTPTTTVQLDLAPVTIFWYGDMSFANGAQDRLKELVDLGALPVTHGWSHAYVDEVAFGQVVEPMSKDAMASTWAVSVESGLAIAQAMLAGVDEGLGVGLHAFNAAAAKEPLKVPDHWIPMWILLVGYPAESPDGGGQRPRRSLADNFYRGQYGTPWDEIPEVTERLKREGMIQEPMNAERRLAEVRRLAERFGLPL</sequence>
<dbReference type="Proteomes" id="UP001597478">
    <property type="component" value="Unassembled WGS sequence"/>
</dbReference>
<comment type="caution">
    <text evidence="4">The sequence shown here is derived from an EMBL/GenBank/DDBJ whole genome shotgun (WGS) entry which is preliminary data.</text>
</comment>
<dbReference type="EMBL" id="JBHUOF010000041">
    <property type="protein sequence ID" value="MFD2802104.1"/>
    <property type="molecule type" value="Genomic_DNA"/>
</dbReference>
<evidence type="ECO:0000313" key="4">
    <source>
        <dbReference type="EMBL" id="MFD2802104.1"/>
    </source>
</evidence>
<proteinExistence type="inferred from homology"/>
<dbReference type="PANTHER" id="PTHR43673:SF10">
    <property type="entry name" value="NADH DEHYDROGENASE_NAD(P)H NITROREDUCTASE XCC3605-RELATED"/>
    <property type="match status" value="1"/>
</dbReference>
<dbReference type="RefSeq" id="WP_377390333.1">
    <property type="nucleotide sequence ID" value="NZ_JBHSAN010000022.1"/>
</dbReference>
<keyword evidence="2" id="KW-0560">Oxidoreductase</keyword>
<evidence type="ECO:0000259" key="3">
    <source>
        <dbReference type="Pfam" id="PF00881"/>
    </source>
</evidence>
<dbReference type="InterPro" id="IPR000415">
    <property type="entry name" value="Nitroreductase-like"/>
</dbReference>
<protein>
    <submittedName>
        <fullName evidence="4">Nitroreductase family protein</fullName>
    </submittedName>
</protein>
<dbReference type="Gene3D" id="3.40.109.10">
    <property type="entry name" value="NADH Oxidase"/>
    <property type="match status" value="1"/>
</dbReference>
<dbReference type="SUPFAM" id="SSF55469">
    <property type="entry name" value="FMN-dependent nitroreductase-like"/>
    <property type="match status" value="1"/>
</dbReference>
<evidence type="ECO:0000256" key="2">
    <source>
        <dbReference type="ARBA" id="ARBA00023002"/>
    </source>
</evidence>
<gene>
    <name evidence="4" type="ORF">ACFS2C_22195</name>
</gene>
<evidence type="ECO:0000313" key="5">
    <source>
        <dbReference type="Proteomes" id="UP001597478"/>
    </source>
</evidence>